<dbReference type="RefSeq" id="WP_243800931.1">
    <property type="nucleotide sequence ID" value="NZ_JALHAT010000024.1"/>
</dbReference>
<dbReference type="SUPFAM" id="SSF51556">
    <property type="entry name" value="Metallo-dependent hydrolases"/>
    <property type="match status" value="1"/>
</dbReference>
<dbReference type="InterPro" id="IPR006680">
    <property type="entry name" value="Amidohydro-rel"/>
</dbReference>
<evidence type="ECO:0000256" key="2">
    <source>
        <dbReference type="SAM" id="MobiDB-lite"/>
    </source>
</evidence>
<keyword evidence="5" id="KW-1185">Reference proteome</keyword>
<evidence type="ECO:0000313" key="5">
    <source>
        <dbReference type="Proteomes" id="UP001162802"/>
    </source>
</evidence>
<dbReference type="Gene3D" id="3.20.20.140">
    <property type="entry name" value="Metal-dependent hydrolases"/>
    <property type="match status" value="1"/>
</dbReference>
<comment type="caution">
    <text evidence="4">The sequence shown here is derived from an EMBL/GenBank/DDBJ whole genome shotgun (WGS) entry which is preliminary data.</text>
</comment>
<accession>A0ABT0AEM1</accession>
<reference evidence="4" key="1">
    <citation type="submission" date="2022-03" db="EMBL/GenBank/DDBJ databases">
        <title>Identification of a novel bacterium isolated from mangrove sediments.</title>
        <authorList>
            <person name="Pan X."/>
        </authorList>
    </citation>
    <scope>NUCLEOTIDE SEQUENCE</scope>
    <source>
        <strain evidence="4">B2637</strain>
    </source>
</reference>
<evidence type="ECO:0000259" key="3">
    <source>
        <dbReference type="Pfam" id="PF04909"/>
    </source>
</evidence>
<dbReference type="Proteomes" id="UP001162802">
    <property type="component" value="Unassembled WGS sequence"/>
</dbReference>
<gene>
    <name evidence="4" type="ORF">MTR65_13180</name>
</gene>
<feature type="region of interest" description="Disordered" evidence="2">
    <location>
        <begin position="395"/>
        <end position="440"/>
    </location>
</feature>
<dbReference type="EMBL" id="JALHAT010000024">
    <property type="protein sequence ID" value="MCJ1961641.1"/>
    <property type="molecule type" value="Genomic_DNA"/>
</dbReference>
<dbReference type="PANTHER" id="PTHR21240:SF28">
    <property type="entry name" value="ISO-OROTATE DECARBOXYLASE (EUROFUNG)"/>
    <property type="match status" value="1"/>
</dbReference>
<proteinExistence type="predicted"/>
<protein>
    <submittedName>
        <fullName evidence="4">Amidohydrolase</fullName>
    </submittedName>
</protein>
<dbReference type="PANTHER" id="PTHR21240">
    <property type="entry name" value="2-AMINO-3-CARBOXYLMUCONATE-6-SEMIALDEHYDE DECARBOXYLASE"/>
    <property type="match status" value="1"/>
</dbReference>
<evidence type="ECO:0000256" key="1">
    <source>
        <dbReference type="ARBA" id="ARBA00023239"/>
    </source>
</evidence>
<feature type="domain" description="Amidohydrolase-related" evidence="3">
    <location>
        <begin position="129"/>
        <end position="374"/>
    </location>
</feature>
<keyword evidence="1" id="KW-0456">Lyase</keyword>
<dbReference type="InterPro" id="IPR032465">
    <property type="entry name" value="ACMSD"/>
</dbReference>
<dbReference type="InterPro" id="IPR032466">
    <property type="entry name" value="Metal_Hydrolase"/>
</dbReference>
<sequence>MEMNDMVLISVDDHISEPPDMFKNHLSAKDLEDAPRFVTDVNGKAAWEYQGMYLPSVGLNAVVGRPMNEYGMEPTALEQLREGVYDVHARVGDMDVNGIAASVNFGSVFDFAGGRLHRAKDKGRALVHLRAYNDWHKDEWCDAYPARFIPCGILPTWDMDACVAEIHRLAKKGFKAVSVSDAPTVQGLPSIHNEYWEPFWKAIVDTDLTICCHIGAGNPAPHASEETPIEAWITTMPMSIAYGAADWLQLQALHKYPSLRIALSEGGIGWVPYFLERSDFSNWRHKAWTNSVFQDLKPSEMFKRHFLNCFIDDQFGLQNIEYIGEDNIAYETDYPHSDTLWPEVPEHLYKSLRHLTDAQIDKITHQNAMRWFNFPLFDLGRKEDLTVGALRQRAEDAGVDTAPKSSGGDRPVEEGTTRPITSGDLMRMFSQHDRRKKESA</sequence>
<evidence type="ECO:0000313" key="4">
    <source>
        <dbReference type="EMBL" id="MCJ1961641.1"/>
    </source>
</evidence>
<organism evidence="4 5">
    <name type="scientific">Novosphingobium mangrovi</name>
    <name type="common">ex Hu et al. 2023</name>
    <dbReference type="NCBI Taxonomy" id="2930094"/>
    <lineage>
        <taxon>Bacteria</taxon>
        <taxon>Pseudomonadati</taxon>
        <taxon>Pseudomonadota</taxon>
        <taxon>Alphaproteobacteria</taxon>
        <taxon>Sphingomonadales</taxon>
        <taxon>Sphingomonadaceae</taxon>
        <taxon>Novosphingobium</taxon>
    </lineage>
</organism>
<dbReference type="Pfam" id="PF04909">
    <property type="entry name" value="Amidohydro_2"/>
    <property type="match status" value="1"/>
</dbReference>
<feature type="compositionally biased region" description="Basic and acidic residues" evidence="2">
    <location>
        <begin position="430"/>
        <end position="440"/>
    </location>
</feature>
<name>A0ABT0AEM1_9SPHN</name>